<dbReference type="Gene3D" id="1.20.90.10">
    <property type="entry name" value="Phospholipase A2 domain"/>
    <property type="match status" value="2"/>
</dbReference>
<feature type="disulfide bond" evidence="6">
    <location>
        <begin position="190"/>
        <end position="244"/>
    </location>
</feature>
<keyword evidence="8" id="KW-0732">Signal</keyword>
<feature type="disulfide bond" evidence="6">
    <location>
        <begin position="206"/>
        <end position="230"/>
    </location>
</feature>
<dbReference type="InterPro" id="IPR033112">
    <property type="entry name" value="PLA2_Asp_AS"/>
</dbReference>
<keyword evidence="8" id="KW-0443">Lipid metabolism</keyword>
<evidence type="ECO:0000256" key="5">
    <source>
        <dbReference type="PIRSR" id="PIRSR601211-2"/>
    </source>
</evidence>
<feature type="disulfide bond" evidence="6">
    <location>
        <begin position="197"/>
        <end position="237"/>
    </location>
</feature>
<dbReference type="InterPro" id="IPR036444">
    <property type="entry name" value="PLipase_A2_dom_sf"/>
</dbReference>
<dbReference type="Proteomes" id="UP000765507">
    <property type="component" value="Unassembled WGS sequence"/>
</dbReference>
<dbReference type="PANTHER" id="PTHR11716">
    <property type="entry name" value="PHOSPHOLIPASE A2 FAMILY MEMBER"/>
    <property type="match status" value="1"/>
</dbReference>
<evidence type="ECO:0000256" key="1">
    <source>
        <dbReference type="ARBA" id="ARBA00004613"/>
    </source>
</evidence>
<dbReference type="OrthoDB" id="5841574at2759"/>
<reference evidence="10 11" key="1">
    <citation type="journal article" date="2020" name="G3 (Bethesda)">
        <title>Draft Genome of the Common Snapping Turtle, Chelydra serpentina, a Model for Phenotypic Plasticity in Reptiles.</title>
        <authorList>
            <person name="Das D."/>
            <person name="Singh S.K."/>
            <person name="Bierstedt J."/>
            <person name="Erickson A."/>
            <person name="Galli G.L.J."/>
            <person name="Crossley D.A. 2nd"/>
            <person name="Rhen T."/>
        </authorList>
    </citation>
    <scope>NUCLEOTIDE SEQUENCE [LARGE SCALE GENOMIC DNA]</scope>
    <source>
        <strain evidence="10">KW</strain>
    </source>
</reference>
<comment type="cofactor">
    <cofactor evidence="5">
        <name>Ca(2+)</name>
        <dbReference type="ChEBI" id="CHEBI:29108"/>
    </cofactor>
    <text evidence="5">Binds 1 Ca(2+) ion per subunit.</text>
</comment>
<feature type="disulfide bond" evidence="6">
    <location>
        <begin position="224"/>
        <end position="235"/>
    </location>
</feature>
<name>A0A8T1T6S2_CHESE</name>
<feature type="disulfide bond" evidence="6">
    <location>
        <begin position="173"/>
        <end position="264"/>
    </location>
</feature>
<evidence type="ECO:0000313" key="11">
    <source>
        <dbReference type="Proteomes" id="UP000765507"/>
    </source>
</evidence>
<sequence>MRHLFAVTLLIACSLSGAQGSLLEFRKMINQATRKSAILSYYGYGCYCGSDGKGEPKDATDWCCRAHHCCYKRLKASGCYGNRQRYSYTYKDGDILCALGSWCEEQVCDCDKSTALCLERNLKTFNSRYVRYRDSNSLVAVLPSACSNLIQLADMTRQMTGKIALLNYNGYGCYCGLGGSKQPLDETDWCCHAHDCCYGKMSARGCDPKLEFYSYSIQSANIACSGKTPCKKLICECDKAAALCFQRAARTFRRKYLYYPNTLCKGPSPPC</sequence>
<dbReference type="GO" id="GO:0005543">
    <property type="term" value="F:phospholipid binding"/>
    <property type="evidence" value="ECO:0007669"/>
    <property type="project" value="TreeGrafter"/>
</dbReference>
<evidence type="ECO:0000256" key="3">
    <source>
        <dbReference type="ARBA" id="ARBA00023157"/>
    </source>
</evidence>
<keyword evidence="3 6" id="KW-1015">Disulfide bond</keyword>
<dbReference type="FunFam" id="1.20.90.10:FF:000001">
    <property type="entry name" value="Basic phospholipase A2 homolog"/>
    <property type="match status" value="2"/>
</dbReference>
<keyword evidence="5 8" id="KW-0106">Calcium</keyword>
<comment type="caution">
    <text evidence="10">The sequence shown here is derived from an EMBL/GenBank/DDBJ whole genome shotgun (WGS) entry which is preliminary data.</text>
</comment>
<evidence type="ECO:0000256" key="7">
    <source>
        <dbReference type="RuleBase" id="RU003654"/>
    </source>
</evidence>
<dbReference type="AlphaFoldDB" id="A0A8T1T6S2"/>
<feature type="binding site" evidence="5">
    <location>
        <position position="178"/>
    </location>
    <ligand>
        <name>Ca(2+)</name>
        <dbReference type="ChEBI" id="CHEBI:29108"/>
    </ligand>
</feature>
<dbReference type="InterPro" id="IPR033113">
    <property type="entry name" value="PLA2_histidine"/>
</dbReference>
<feature type="active site" evidence="4">
    <location>
        <position position="238"/>
    </location>
</feature>
<evidence type="ECO:0000313" key="10">
    <source>
        <dbReference type="EMBL" id="KAG6936464.1"/>
    </source>
</evidence>
<feature type="signal peptide" evidence="8">
    <location>
        <begin position="1"/>
        <end position="20"/>
    </location>
</feature>
<evidence type="ECO:0000256" key="4">
    <source>
        <dbReference type="PIRSR" id="PIRSR601211-1"/>
    </source>
</evidence>
<feature type="active site" evidence="4">
    <location>
        <position position="194"/>
    </location>
</feature>
<dbReference type="InterPro" id="IPR001211">
    <property type="entry name" value="PLA2"/>
</dbReference>
<organism evidence="10 11">
    <name type="scientific">Chelydra serpentina</name>
    <name type="common">Snapping turtle</name>
    <name type="synonym">Testudo serpentina</name>
    <dbReference type="NCBI Taxonomy" id="8475"/>
    <lineage>
        <taxon>Eukaryota</taxon>
        <taxon>Metazoa</taxon>
        <taxon>Chordata</taxon>
        <taxon>Craniata</taxon>
        <taxon>Vertebrata</taxon>
        <taxon>Euteleostomi</taxon>
        <taxon>Archelosauria</taxon>
        <taxon>Testudinata</taxon>
        <taxon>Testudines</taxon>
        <taxon>Cryptodira</taxon>
        <taxon>Durocryptodira</taxon>
        <taxon>Americhelydia</taxon>
        <taxon>Chelydroidea</taxon>
        <taxon>Chelydridae</taxon>
        <taxon>Chelydra</taxon>
    </lineage>
</organism>
<comment type="subcellular location">
    <subcellularLocation>
        <location evidence="1 8">Secreted</location>
    </subcellularLocation>
</comment>
<protein>
    <recommendedName>
        <fullName evidence="8">Phospholipase A2</fullName>
        <ecNumber evidence="8">3.1.1.4</ecNumber>
    </recommendedName>
</protein>
<evidence type="ECO:0000256" key="2">
    <source>
        <dbReference type="ARBA" id="ARBA00022525"/>
    </source>
</evidence>
<comment type="similarity">
    <text evidence="7">Belongs to the phospholipase A2 family.</text>
</comment>
<feature type="binding site" evidence="5">
    <location>
        <position position="174"/>
    </location>
    <ligand>
        <name>Ca(2+)</name>
        <dbReference type="ChEBI" id="CHEBI:29108"/>
    </ligand>
</feature>
<comment type="catalytic activity">
    <reaction evidence="8">
        <text>a 1,2-diacyl-sn-glycero-3-phosphocholine + H2O = a 1-acyl-sn-glycero-3-phosphocholine + a fatty acid + H(+)</text>
        <dbReference type="Rhea" id="RHEA:15801"/>
        <dbReference type="ChEBI" id="CHEBI:15377"/>
        <dbReference type="ChEBI" id="CHEBI:15378"/>
        <dbReference type="ChEBI" id="CHEBI:28868"/>
        <dbReference type="ChEBI" id="CHEBI:57643"/>
        <dbReference type="ChEBI" id="CHEBI:58168"/>
        <dbReference type="EC" id="3.1.1.4"/>
    </reaction>
</comment>
<feature type="disulfide bond" evidence="6">
    <location>
        <begin position="196"/>
        <end position="271"/>
    </location>
</feature>
<dbReference type="PANTHER" id="PTHR11716:SF56">
    <property type="entry name" value="GROUP IIE SECRETORY PHOSPHOLIPASE A2"/>
    <property type="match status" value="1"/>
</dbReference>
<dbReference type="GO" id="GO:0016042">
    <property type="term" value="P:lipid catabolic process"/>
    <property type="evidence" value="ECO:0007669"/>
    <property type="project" value="InterPro"/>
</dbReference>
<keyword evidence="5" id="KW-0479">Metal-binding</keyword>
<accession>A0A8T1T6S2</accession>
<feature type="disulfide bond" evidence="6">
    <location>
        <begin position="175"/>
        <end position="191"/>
    </location>
</feature>
<feature type="binding site" evidence="5">
    <location>
        <position position="195"/>
    </location>
    <ligand>
        <name>Ca(2+)</name>
        <dbReference type="ChEBI" id="CHEBI:29108"/>
    </ligand>
</feature>
<evidence type="ECO:0000259" key="9">
    <source>
        <dbReference type="SMART" id="SM00085"/>
    </source>
</evidence>
<dbReference type="EC" id="3.1.1.4" evidence="8"/>
<keyword evidence="11" id="KW-1185">Reference proteome</keyword>
<evidence type="ECO:0000256" key="8">
    <source>
        <dbReference type="RuleBase" id="RU361236"/>
    </source>
</evidence>
<dbReference type="SUPFAM" id="SSF48619">
    <property type="entry name" value="Phospholipase A2, PLA2"/>
    <property type="match status" value="2"/>
</dbReference>
<evidence type="ECO:0000256" key="6">
    <source>
        <dbReference type="PIRSR" id="PIRSR601211-3"/>
    </source>
</evidence>
<gene>
    <name evidence="10" type="primary">PLA2G2D</name>
    <name evidence="10" type="ORF">G0U57_012668</name>
</gene>
<dbReference type="InterPro" id="IPR016090">
    <property type="entry name" value="PLA2-like_dom"/>
</dbReference>
<feature type="binding site" evidence="5">
    <location>
        <position position="176"/>
    </location>
    <ligand>
        <name>Ca(2+)</name>
        <dbReference type="ChEBI" id="CHEBI:29108"/>
    </ligand>
</feature>
<proteinExistence type="inferred from homology"/>
<dbReference type="SMART" id="SM00085">
    <property type="entry name" value="PA2c"/>
    <property type="match status" value="2"/>
</dbReference>
<keyword evidence="2 8" id="KW-0964">Secreted</keyword>
<dbReference type="PRINTS" id="PR00389">
    <property type="entry name" value="PHPHLIPASEA2"/>
</dbReference>
<dbReference type="EMBL" id="JAHGAV010000033">
    <property type="protein sequence ID" value="KAG6936464.1"/>
    <property type="molecule type" value="Genomic_DNA"/>
</dbReference>
<feature type="domain" description="Phospholipase A2-like central" evidence="9">
    <location>
        <begin position="148"/>
        <end position="265"/>
    </location>
</feature>
<dbReference type="GO" id="GO:0006644">
    <property type="term" value="P:phospholipid metabolic process"/>
    <property type="evidence" value="ECO:0007669"/>
    <property type="project" value="InterPro"/>
</dbReference>
<dbReference type="GO" id="GO:0050482">
    <property type="term" value="P:arachidonate secretion"/>
    <property type="evidence" value="ECO:0007669"/>
    <property type="project" value="InterPro"/>
</dbReference>
<dbReference type="Pfam" id="PF00068">
    <property type="entry name" value="Phospholip_A2_1"/>
    <property type="match status" value="2"/>
</dbReference>
<dbReference type="PROSITE" id="PS00119">
    <property type="entry name" value="PA2_ASP"/>
    <property type="match status" value="2"/>
</dbReference>
<dbReference type="GO" id="GO:0005576">
    <property type="term" value="C:extracellular region"/>
    <property type="evidence" value="ECO:0007669"/>
    <property type="project" value="UniProtKB-SubCell"/>
</dbReference>
<keyword evidence="8" id="KW-0378">Hydrolase</keyword>
<dbReference type="PROSITE" id="PS00118">
    <property type="entry name" value="PA2_HIS"/>
    <property type="match status" value="2"/>
</dbReference>
<dbReference type="CDD" id="cd00125">
    <property type="entry name" value="PLA2c"/>
    <property type="match status" value="2"/>
</dbReference>
<feature type="domain" description="Phospholipase A2-like central" evidence="9">
    <location>
        <begin position="21"/>
        <end position="138"/>
    </location>
</feature>
<dbReference type="GO" id="GO:0005509">
    <property type="term" value="F:calcium ion binding"/>
    <property type="evidence" value="ECO:0007669"/>
    <property type="project" value="InterPro"/>
</dbReference>
<feature type="chain" id="PRO_5035960690" description="Phospholipase A2" evidence="8">
    <location>
        <begin position="21"/>
        <end position="271"/>
    </location>
</feature>
<dbReference type="GO" id="GO:0047498">
    <property type="term" value="F:calcium-dependent phospholipase A2 activity"/>
    <property type="evidence" value="ECO:0007669"/>
    <property type="project" value="TreeGrafter"/>
</dbReference>